<feature type="domain" description="Glycosyl transferase family 1" evidence="1">
    <location>
        <begin position="193"/>
        <end position="345"/>
    </location>
</feature>
<dbReference type="PANTHER" id="PTHR12526">
    <property type="entry name" value="GLYCOSYLTRANSFERASE"/>
    <property type="match status" value="1"/>
</dbReference>
<dbReference type="InterPro" id="IPR028098">
    <property type="entry name" value="Glyco_trans_4-like_N"/>
</dbReference>
<evidence type="ECO:0000313" key="4">
    <source>
        <dbReference type="Proteomes" id="UP000317617"/>
    </source>
</evidence>
<dbReference type="STRING" id="104099.AD949_07830"/>
<proteinExistence type="predicted"/>
<name>A0A4Y3TIG1_9PROT</name>
<dbReference type="AlphaFoldDB" id="A0A4Y3TIG1"/>
<dbReference type="InterPro" id="IPR001296">
    <property type="entry name" value="Glyco_trans_1"/>
</dbReference>
<dbReference type="Gene3D" id="3.40.50.2000">
    <property type="entry name" value="Glycogen Phosphorylase B"/>
    <property type="match status" value="2"/>
</dbReference>
<organism evidence="3 4">
    <name type="scientific">Acetobacter orleanensis</name>
    <dbReference type="NCBI Taxonomy" id="104099"/>
    <lineage>
        <taxon>Bacteria</taxon>
        <taxon>Pseudomonadati</taxon>
        <taxon>Pseudomonadota</taxon>
        <taxon>Alphaproteobacteria</taxon>
        <taxon>Acetobacterales</taxon>
        <taxon>Acetobacteraceae</taxon>
        <taxon>Acetobacter</taxon>
    </lineage>
</organism>
<comment type="caution">
    <text evidence="3">The sequence shown here is derived from an EMBL/GenBank/DDBJ whole genome shotgun (WGS) entry which is preliminary data.</text>
</comment>
<gene>
    <name evidence="3" type="ORF">AOR01nite_00110</name>
</gene>
<dbReference type="GO" id="GO:0016757">
    <property type="term" value="F:glycosyltransferase activity"/>
    <property type="evidence" value="ECO:0007669"/>
    <property type="project" value="InterPro"/>
</dbReference>
<keyword evidence="3" id="KW-0808">Transferase</keyword>
<feature type="domain" description="Glycosyltransferase subfamily 4-like N-terminal" evidence="2">
    <location>
        <begin position="25"/>
        <end position="178"/>
    </location>
</feature>
<dbReference type="EMBL" id="BJMU01000001">
    <property type="protein sequence ID" value="GEB81534.1"/>
    <property type="molecule type" value="Genomic_DNA"/>
</dbReference>
<evidence type="ECO:0000313" key="3">
    <source>
        <dbReference type="EMBL" id="GEB81534.1"/>
    </source>
</evidence>
<evidence type="ECO:0000259" key="2">
    <source>
        <dbReference type="Pfam" id="PF13439"/>
    </source>
</evidence>
<dbReference type="CDD" id="cd03820">
    <property type="entry name" value="GT4_AmsD-like"/>
    <property type="match status" value="1"/>
</dbReference>
<dbReference type="Pfam" id="PF00534">
    <property type="entry name" value="Glycos_transf_1"/>
    <property type="match status" value="1"/>
</dbReference>
<dbReference type="SUPFAM" id="SSF53756">
    <property type="entry name" value="UDP-Glycosyltransferase/glycogen phosphorylase"/>
    <property type="match status" value="1"/>
</dbReference>
<dbReference type="Proteomes" id="UP000317617">
    <property type="component" value="Unassembled WGS sequence"/>
</dbReference>
<sequence length="365" mass="39959">MRMDALNSEDAEMRIGFVIHTIGLMGGTERTCCAVMNGLAAYADLTLVEVVSEGPPAYFLDERIEREILSAQHVSLLWSAPRLIGGLYRLIKARRLEALVVVESTHALYAVAAARLAGVRCIVWEHFNYNVDLGKRKRRWGRAVAAKWADDIVTLTHRDQSIWQQKARPSARVHCIPNMAPPVSQEPYETAARTVLALGRLSAQKGFDRLLQAWRLVEKDPRSAGWHLTIVGDGPQKAMLAEQAASLERVSIQPAQKDVAALFGQAGLMASSSRFEGLPMVLLEAAAFGVPIVAFDCETGPAEIIVPGETGVLVPQDDIVGLAEGVLSLMADPEKRQAFSTNGKDRMAFFSRDHVVSLWRALLGV</sequence>
<evidence type="ECO:0000259" key="1">
    <source>
        <dbReference type="Pfam" id="PF00534"/>
    </source>
</evidence>
<protein>
    <submittedName>
        <fullName evidence="3">Putative glycosyltransferase</fullName>
    </submittedName>
</protein>
<keyword evidence="4" id="KW-1185">Reference proteome</keyword>
<dbReference type="Pfam" id="PF13439">
    <property type="entry name" value="Glyco_transf_4"/>
    <property type="match status" value="1"/>
</dbReference>
<accession>A0A4Y3TIG1</accession>
<reference evidence="3 4" key="1">
    <citation type="submission" date="2019-06" db="EMBL/GenBank/DDBJ databases">
        <title>Whole genome shotgun sequence of Acetobacter orleanensis NBRC 13752.</title>
        <authorList>
            <person name="Hosoyama A."/>
            <person name="Uohara A."/>
            <person name="Ohji S."/>
            <person name="Ichikawa N."/>
        </authorList>
    </citation>
    <scope>NUCLEOTIDE SEQUENCE [LARGE SCALE GENOMIC DNA]</scope>
    <source>
        <strain evidence="3 4">NBRC 13752</strain>
    </source>
</reference>